<sequence length="49" mass="5285">MLTGKMVYGHGPYKYTMVPGDSLLLDGEGPHGPLQLLELPITFLAITAK</sequence>
<dbReference type="Proteomes" id="UP000199639">
    <property type="component" value="Unassembled WGS sequence"/>
</dbReference>
<name>A0A5E9FVY7_9MICO</name>
<evidence type="ECO:0000313" key="2">
    <source>
        <dbReference type="Proteomes" id="UP000199639"/>
    </source>
</evidence>
<accession>A0A5E9FVY7</accession>
<evidence type="ECO:0000313" key="1">
    <source>
        <dbReference type="EMBL" id="SDM99267.1"/>
    </source>
</evidence>
<dbReference type="STRING" id="1424659.SAMN05216368_103153"/>
<dbReference type="EMBL" id="FNIB01000003">
    <property type="protein sequence ID" value="SDM99267.1"/>
    <property type="molecule type" value="Genomic_DNA"/>
</dbReference>
<dbReference type="SUPFAM" id="SSF51182">
    <property type="entry name" value="RmlC-like cupins"/>
    <property type="match status" value="1"/>
</dbReference>
<reference evidence="1 2" key="1">
    <citation type="submission" date="2016-10" db="EMBL/GenBank/DDBJ databases">
        <authorList>
            <person name="Varghese N."/>
            <person name="Submissions S."/>
        </authorList>
    </citation>
    <scope>NUCLEOTIDE SEQUENCE [LARGE SCALE GENOMIC DNA]</scope>
    <source>
        <strain evidence="1 2">CGMCC 1.11215</strain>
    </source>
</reference>
<organism evidence="1 2">
    <name type="scientific">Cryobacterium flavum</name>
    <dbReference type="NCBI Taxonomy" id="1424659"/>
    <lineage>
        <taxon>Bacteria</taxon>
        <taxon>Bacillati</taxon>
        <taxon>Actinomycetota</taxon>
        <taxon>Actinomycetes</taxon>
        <taxon>Micrococcales</taxon>
        <taxon>Microbacteriaceae</taxon>
        <taxon>Cryobacterium</taxon>
    </lineage>
</organism>
<dbReference type="AlphaFoldDB" id="A0A5E9FVY7"/>
<proteinExistence type="predicted"/>
<dbReference type="RefSeq" id="WP_233197498.1">
    <property type="nucleotide sequence ID" value="NZ_FNIB01000003.1"/>
</dbReference>
<dbReference type="InterPro" id="IPR011051">
    <property type="entry name" value="RmlC_Cupin_sf"/>
</dbReference>
<evidence type="ECO:0008006" key="3">
    <source>
        <dbReference type="Google" id="ProtNLM"/>
    </source>
</evidence>
<protein>
    <recommendedName>
        <fullName evidence="3">Cupin domain-containing protein</fullName>
    </recommendedName>
</protein>
<gene>
    <name evidence="1" type="ORF">SAMN05216368_103153</name>
</gene>